<proteinExistence type="predicted"/>
<evidence type="ECO:0000313" key="3">
    <source>
        <dbReference type="Proteomes" id="UP000019376"/>
    </source>
</evidence>
<dbReference type="EMBL" id="KB644408">
    <property type="protein sequence ID" value="EPS25626.1"/>
    <property type="molecule type" value="Genomic_DNA"/>
</dbReference>
<dbReference type="AlphaFoldDB" id="S7ZAB5"/>
<evidence type="ECO:0000313" key="2">
    <source>
        <dbReference type="EMBL" id="EPS25626.1"/>
    </source>
</evidence>
<keyword evidence="3" id="KW-1185">Reference proteome</keyword>
<name>S7ZAB5_PENO1</name>
<dbReference type="HOGENOM" id="CLU_2498566_0_0_1"/>
<sequence length="86" mass="9159">MTMGSLLGKVGGGGTFFFGDSKEQNPEAWSGQPQFPGQGTRSQSFKTGFGPGLNLSHTAFDWSVRPPGPRGGFPEDDSDTCTMEQQ</sequence>
<gene>
    <name evidence="2" type="ORF">PDE_00560</name>
</gene>
<accession>S7ZAB5</accession>
<dbReference type="Proteomes" id="UP000019376">
    <property type="component" value="Unassembled WGS sequence"/>
</dbReference>
<feature type="region of interest" description="Disordered" evidence="1">
    <location>
        <begin position="1"/>
        <end position="86"/>
    </location>
</feature>
<organism evidence="2 3">
    <name type="scientific">Penicillium oxalicum (strain 114-2 / CGMCC 5302)</name>
    <name type="common">Penicillium decumbens</name>
    <dbReference type="NCBI Taxonomy" id="933388"/>
    <lineage>
        <taxon>Eukaryota</taxon>
        <taxon>Fungi</taxon>
        <taxon>Dikarya</taxon>
        <taxon>Ascomycota</taxon>
        <taxon>Pezizomycotina</taxon>
        <taxon>Eurotiomycetes</taxon>
        <taxon>Eurotiomycetidae</taxon>
        <taxon>Eurotiales</taxon>
        <taxon>Aspergillaceae</taxon>
        <taxon>Penicillium</taxon>
    </lineage>
</organism>
<feature type="compositionally biased region" description="Polar residues" evidence="1">
    <location>
        <begin position="31"/>
        <end position="46"/>
    </location>
</feature>
<reference evidence="2 3" key="1">
    <citation type="journal article" date="2013" name="PLoS ONE">
        <title>Genomic and secretomic analyses reveal unique features of the lignocellulolytic enzyme system of Penicillium decumbens.</title>
        <authorList>
            <person name="Liu G."/>
            <person name="Zhang L."/>
            <person name="Wei X."/>
            <person name="Zou G."/>
            <person name="Qin Y."/>
            <person name="Ma L."/>
            <person name="Li J."/>
            <person name="Zheng H."/>
            <person name="Wang S."/>
            <person name="Wang C."/>
            <person name="Xun L."/>
            <person name="Zhao G.-P."/>
            <person name="Zhou Z."/>
            <person name="Qu Y."/>
        </authorList>
    </citation>
    <scope>NUCLEOTIDE SEQUENCE [LARGE SCALE GENOMIC DNA]</scope>
    <source>
        <strain evidence="3">114-2 / CGMCC 5302</strain>
    </source>
</reference>
<evidence type="ECO:0000256" key="1">
    <source>
        <dbReference type="SAM" id="MobiDB-lite"/>
    </source>
</evidence>
<protein>
    <submittedName>
        <fullName evidence="2">Uncharacterized protein</fullName>
    </submittedName>
</protein>